<dbReference type="EMBL" id="CAJOBE010016492">
    <property type="protein sequence ID" value="CAF4200957.1"/>
    <property type="molecule type" value="Genomic_DNA"/>
</dbReference>
<dbReference type="EMBL" id="CAJOAX010015577">
    <property type="protein sequence ID" value="CAF4156347.1"/>
    <property type="molecule type" value="Genomic_DNA"/>
</dbReference>
<keyword evidence="3" id="KW-0813">Transport</keyword>
<dbReference type="InterPro" id="IPR027417">
    <property type="entry name" value="P-loop_NTPase"/>
</dbReference>
<dbReference type="PROSITE" id="PS50893">
    <property type="entry name" value="ABC_TRANSPORTER_2"/>
    <property type="match status" value="1"/>
</dbReference>
<dbReference type="Gene3D" id="1.20.1560.10">
    <property type="entry name" value="ABC transporter type 1, transmembrane domain"/>
    <property type="match status" value="1"/>
</dbReference>
<reference evidence="10" key="1">
    <citation type="submission" date="2021-02" db="EMBL/GenBank/DDBJ databases">
        <authorList>
            <person name="Nowell W R."/>
        </authorList>
    </citation>
    <scope>NUCLEOTIDE SEQUENCE</scope>
</reference>
<dbReference type="Proteomes" id="UP000663823">
    <property type="component" value="Unassembled WGS sequence"/>
</dbReference>
<evidence type="ECO:0000259" key="9">
    <source>
        <dbReference type="PROSITE" id="PS50893"/>
    </source>
</evidence>
<keyword evidence="8" id="KW-0472">Membrane</keyword>
<dbReference type="Gene3D" id="3.40.50.300">
    <property type="entry name" value="P-loop containing nucleotide triphosphate hydrolases"/>
    <property type="match status" value="1"/>
</dbReference>
<evidence type="ECO:0000256" key="2">
    <source>
        <dbReference type="ARBA" id="ARBA00007577"/>
    </source>
</evidence>
<dbReference type="InterPro" id="IPR003439">
    <property type="entry name" value="ABC_transporter-like_ATP-bd"/>
</dbReference>
<evidence type="ECO:0000256" key="4">
    <source>
        <dbReference type="ARBA" id="ARBA00022692"/>
    </source>
</evidence>
<keyword evidence="7" id="KW-1133">Transmembrane helix</keyword>
<evidence type="ECO:0000256" key="3">
    <source>
        <dbReference type="ARBA" id="ARBA00022448"/>
    </source>
</evidence>
<dbReference type="Proteomes" id="UP000663874">
    <property type="component" value="Unassembled WGS sequence"/>
</dbReference>
<comment type="caution">
    <text evidence="10">The sequence shown here is derived from an EMBL/GenBank/DDBJ whole genome shotgun (WGS) entry which is preliminary data.</text>
</comment>
<dbReference type="GO" id="GO:0090374">
    <property type="term" value="P:oligopeptide export from mitochondrion"/>
    <property type="evidence" value="ECO:0007669"/>
    <property type="project" value="TreeGrafter"/>
</dbReference>
<evidence type="ECO:0000313" key="12">
    <source>
        <dbReference type="EMBL" id="CAF4184737.1"/>
    </source>
</evidence>
<keyword evidence="5" id="KW-0547">Nucleotide-binding</keyword>
<evidence type="ECO:0000256" key="6">
    <source>
        <dbReference type="ARBA" id="ARBA00022840"/>
    </source>
</evidence>
<evidence type="ECO:0000256" key="5">
    <source>
        <dbReference type="ARBA" id="ARBA00022741"/>
    </source>
</evidence>
<protein>
    <recommendedName>
        <fullName evidence="9">ABC transporter domain-containing protein</fullName>
    </recommendedName>
</protein>
<gene>
    <name evidence="13" type="ORF">FNK824_LOCUS36259</name>
    <name evidence="12" type="ORF">JBS370_LOCUS35702</name>
    <name evidence="11" type="ORF">OTI717_LOCUS36489</name>
    <name evidence="10" type="ORF">SEV965_LOCUS38172</name>
</gene>
<dbReference type="AlphaFoldDB" id="A0A815W5Z5"/>
<sequence length="396" mass="44549">MYIQVFRFTAFIEPSKINNDQEIGLKKDDLIGDIQFSNIHFSYPSRSDVAVLTGLSFHVKCGQTIALVGSSGSGKSTCVQLLQRFYDPNSGSIFIDEKPINEYNLKWLRQHIAVVSQEPVLFHTTIRENILFGRESATDEEIRNAAKMANAHDFIMTLPDKYETQVGERGAALSIGQKQRIAIARAIIRDPKILLLDEATSALDNESERIVQEALDRAAKGRTTLVIAHRLSTIFNADKIIVMHKGEVVEEGDHDSLMRVQGTYFGLVEQQSLRQVEEEEQIKFEQDEAIKILLSEQSDLNHSIVRRDRCSTIVSLTPSVLAQLYGKTDSIVDHDLEGENDDEKIQTTKNKKQNQTLALLRMNKPEWILIVIGCVAALGNGALDPLQWFILTKMIV</sequence>
<dbReference type="GO" id="GO:0016887">
    <property type="term" value="F:ATP hydrolysis activity"/>
    <property type="evidence" value="ECO:0007669"/>
    <property type="project" value="InterPro"/>
</dbReference>
<evidence type="ECO:0000313" key="13">
    <source>
        <dbReference type="EMBL" id="CAF4200957.1"/>
    </source>
</evidence>
<accession>A0A815W5Z5</accession>
<dbReference type="PANTHER" id="PTHR43394:SF27">
    <property type="entry name" value="ATP-DEPENDENT TRANSLOCASE ABCB1-LIKE"/>
    <property type="match status" value="1"/>
</dbReference>
<evidence type="ECO:0000256" key="7">
    <source>
        <dbReference type="ARBA" id="ARBA00022989"/>
    </source>
</evidence>
<proteinExistence type="inferred from homology"/>
<comment type="subcellular location">
    <subcellularLocation>
        <location evidence="1">Membrane</location>
        <topology evidence="1">Multi-pass membrane protein</topology>
    </subcellularLocation>
</comment>
<comment type="similarity">
    <text evidence="2">Belongs to the ABC transporter superfamily. ABCB family. Multidrug resistance exporter (TC 3.A.1.201) subfamily.</text>
</comment>
<evidence type="ECO:0000313" key="14">
    <source>
        <dbReference type="Proteomes" id="UP000663889"/>
    </source>
</evidence>
<dbReference type="EMBL" id="CAJOBD010012822">
    <property type="protein sequence ID" value="CAF4184737.1"/>
    <property type="molecule type" value="Genomic_DNA"/>
</dbReference>
<name>A0A815W5Z5_9BILA</name>
<dbReference type="EMBL" id="CAJNOU010008883">
    <property type="protein sequence ID" value="CAF1541748.1"/>
    <property type="molecule type" value="Genomic_DNA"/>
</dbReference>
<dbReference type="SUPFAM" id="SSF52540">
    <property type="entry name" value="P-loop containing nucleoside triphosphate hydrolases"/>
    <property type="match status" value="1"/>
</dbReference>
<dbReference type="SMART" id="SM00382">
    <property type="entry name" value="AAA"/>
    <property type="match status" value="1"/>
</dbReference>
<dbReference type="Pfam" id="PF00005">
    <property type="entry name" value="ABC_tran"/>
    <property type="match status" value="1"/>
</dbReference>
<dbReference type="GO" id="GO:0015421">
    <property type="term" value="F:ABC-type oligopeptide transporter activity"/>
    <property type="evidence" value="ECO:0007669"/>
    <property type="project" value="TreeGrafter"/>
</dbReference>
<dbReference type="InterPro" id="IPR003593">
    <property type="entry name" value="AAA+_ATPase"/>
</dbReference>
<feature type="domain" description="ABC transporter" evidence="9">
    <location>
        <begin position="34"/>
        <end position="270"/>
    </location>
</feature>
<dbReference type="FunFam" id="3.40.50.300:FF:000205">
    <property type="entry name" value="ABC transporter B family member 4"/>
    <property type="match status" value="1"/>
</dbReference>
<evidence type="ECO:0000256" key="8">
    <source>
        <dbReference type="ARBA" id="ARBA00023136"/>
    </source>
</evidence>
<keyword evidence="4" id="KW-0812">Transmembrane</keyword>
<evidence type="ECO:0000313" key="11">
    <source>
        <dbReference type="EMBL" id="CAF4156347.1"/>
    </source>
</evidence>
<dbReference type="PANTHER" id="PTHR43394">
    <property type="entry name" value="ATP-DEPENDENT PERMEASE MDL1, MITOCHONDRIAL"/>
    <property type="match status" value="1"/>
</dbReference>
<dbReference type="Proteomes" id="UP000663836">
    <property type="component" value="Unassembled WGS sequence"/>
</dbReference>
<organism evidence="10 14">
    <name type="scientific">Rotaria sordida</name>
    <dbReference type="NCBI Taxonomy" id="392033"/>
    <lineage>
        <taxon>Eukaryota</taxon>
        <taxon>Metazoa</taxon>
        <taxon>Spiralia</taxon>
        <taxon>Gnathifera</taxon>
        <taxon>Rotifera</taxon>
        <taxon>Eurotatoria</taxon>
        <taxon>Bdelloidea</taxon>
        <taxon>Philodinida</taxon>
        <taxon>Philodinidae</taxon>
        <taxon>Rotaria</taxon>
    </lineage>
</organism>
<dbReference type="CDD" id="cd03249">
    <property type="entry name" value="ABC_MTABC3_MDL1_MDL2"/>
    <property type="match status" value="1"/>
</dbReference>
<feature type="non-terminal residue" evidence="10">
    <location>
        <position position="1"/>
    </location>
</feature>
<evidence type="ECO:0000313" key="10">
    <source>
        <dbReference type="EMBL" id="CAF1541748.1"/>
    </source>
</evidence>
<dbReference type="InterPro" id="IPR036640">
    <property type="entry name" value="ABC1_TM_sf"/>
</dbReference>
<dbReference type="Proteomes" id="UP000663889">
    <property type="component" value="Unassembled WGS sequence"/>
</dbReference>
<evidence type="ECO:0000256" key="1">
    <source>
        <dbReference type="ARBA" id="ARBA00004141"/>
    </source>
</evidence>
<dbReference type="GO" id="GO:0005743">
    <property type="term" value="C:mitochondrial inner membrane"/>
    <property type="evidence" value="ECO:0007669"/>
    <property type="project" value="TreeGrafter"/>
</dbReference>
<keyword evidence="6" id="KW-0067">ATP-binding</keyword>
<dbReference type="GO" id="GO:0005524">
    <property type="term" value="F:ATP binding"/>
    <property type="evidence" value="ECO:0007669"/>
    <property type="project" value="UniProtKB-KW"/>
</dbReference>
<dbReference type="InterPro" id="IPR039421">
    <property type="entry name" value="Type_1_exporter"/>
</dbReference>